<organism evidence="3 4">
    <name type="scientific">Rhodotorula mucilaginosa</name>
    <name type="common">Yeast</name>
    <name type="synonym">Rhodotorula rubra</name>
    <dbReference type="NCBI Taxonomy" id="5537"/>
    <lineage>
        <taxon>Eukaryota</taxon>
        <taxon>Fungi</taxon>
        <taxon>Dikarya</taxon>
        <taxon>Basidiomycota</taxon>
        <taxon>Pucciniomycotina</taxon>
        <taxon>Microbotryomycetes</taxon>
        <taxon>Sporidiobolales</taxon>
        <taxon>Sporidiobolaceae</taxon>
        <taxon>Rhodotorula</taxon>
    </lineage>
</organism>
<dbReference type="SUPFAM" id="SSF47095">
    <property type="entry name" value="HMG-box"/>
    <property type="match status" value="1"/>
</dbReference>
<comment type="caution">
    <text evidence="3">The sequence shown here is derived from an EMBL/GenBank/DDBJ whole genome shotgun (WGS) entry which is preliminary data.</text>
</comment>
<feature type="compositionally biased region" description="Low complexity" evidence="1">
    <location>
        <begin position="280"/>
        <end position="290"/>
    </location>
</feature>
<proteinExistence type="predicted"/>
<evidence type="ECO:0000313" key="3">
    <source>
        <dbReference type="EMBL" id="KAG0654525.1"/>
    </source>
</evidence>
<feature type="compositionally biased region" description="Low complexity" evidence="1">
    <location>
        <begin position="326"/>
        <end position="337"/>
    </location>
</feature>
<dbReference type="Pfam" id="PF10263">
    <property type="entry name" value="SprT-like"/>
    <property type="match status" value="1"/>
</dbReference>
<feature type="compositionally biased region" description="Acidic residues" evidence="1">
    <location>
        <begin position="453"/>
        <end position="463"/>
    </location>
</feature>
<accession>A0A9P6VTM3</accession>
<feature type="compositionally biased region" description="Basic and acidic residues" evidence="1">
    <location>
        <begin position="84"/>
        <end position="100"/>
    </location>
</feature>
<dbReference type="OrthoDB" id="20772at2759"/>
<gene>
    <name evidence="3" type="ORF">C6P46_001605</name>
</gene>
<keyword evidence="4" id="KW-1185">Reference proteome</keyword>
<feature type="compositionally biased region" description="Low complexity" evidence="1">
    <location>
        <begin position="31"/>
        <end position="55"/>
    </location>
</feature>
<dbReference type="GO" id="GO:0006950">
    <property type="term" value="P:response to stress"/>
    <property type="evidence" value="ECO:0007669"/>
    <property type="project" value="UniProtKB-ARBA"/>
</dbReference>
<evidence type="ECO:0000256" key="1">
    <source>
        <dbReference type="SAM" id="MobiDB-lite"/>
    </source>
</evidence>
<feature type="domain" description="SprT-like" evidence="2">
    <location>
        <begin position="540"/>
        <end position="716"/>
    </location>
</feature>
<protein>
    <recommendedName>
        <fullName evidence="2">SprT-like domain-containing protein</fullName>
    </recommendedName>
</protein>
<feature type="compositionally biased region" description="Pro residues" evidence="1">
    <location>
        <begin position="492"/>
        <end position="502"/>
    </location>
</feature>
<dbReference type="EMBL" id="PUHQ01000146">
    <property type="protein sequence ID" value="KAG0654525.1"/>
    <property type="molecule type" value="Genomic_DNA"/>
</dbReference>
<feature type="compositionally biased region" description="Basic residues" evidence="1">
    <location>
        <begin position="172"/>
        <end position="183"/>
    </location>
</feature>
<evidence type="ECO:0000259" key="2">
    <source>
        <dbReference type="SMART" id="SM00731"/>
    </source>
</evidence>
<dbReference type="AlphaFoldDB" id="A0A9P6VTM3"/>
<reference evidence="3 4" key="1">
    <citation type="submission" date="2020-11" db="EMBL/GenBank/DDBJ databases">
        <title>Kefir isolates.</title>
        <authorList>
            <person name="Marcisauskas S."/>
            <person name="Kim Y."/>
            <person name="Blasche S."/>
        </authorList>
    </citation>
    <scope>NUCLEOTIDE SEQUENCE [LARGE SCALE GENOMIC DNA]</scope>
    <source>
        <strain evidence="3 4">KR</strain>
    </source>
</reference>
<sequence>MAYTDADEDELVSPSTLWAMATRTPRRNPARRAPLASSPNTTTPTPTPRRTSPRFARARELEKTPPSLPPPKTPNRRTVVAVEESSKLTDSDEKRRKALADELFPPSPPRNTATTSAPDDANASAVGTNDVDGLEEEEEVVADSEVEREREDDLQFRPHTSPGSSTFTKPSRTSKVRQRRRESRRTSSIVFDLDDPASGPNVVPDSQGQGAIAASPSMGEDEGALARRLDQLQLESATSIGDTEPEQPLLPKPHPTSPLAAADVPPSMAKVPRARRRVTISIIDSSSSSSSEDEDAPRDAGASNGVEDVERKSSPPAASDLPATPSDSENSDGSSASQPVSAEKESSLPRRKRIVEGGSSSPEHTAARVQDELSKPWPDDVFENDGVLIYNPTPKKRPVKLTKTQYLARLPPRNDTDSPASRRSNTKKPDNGGRRPTVGGSSLRVEVDLTCDTSDEDNADAGDSDYRNDSDELPSLRRAVPDARTPSRPSAPRFPGPTPPRTPSRKPATKTPSAARGSDSPSEPRLSTADRSRLPLELIRELDRAVFRQVWNGLRIVKGGESEGKGLPDGIEVVWNARLRNTAGRASCKTSKKTATVRGESVTTTTHHATVELSTKVTDTASKLRHTLAHELCHLAAWAIDGEMKPPHGAAFKRWAKRVMIVRPDIEVTTTHAYEIVYKYRWKCVSAVCGKIFGRHSASIDPATHGCPCGARIVPIDKDGNPKPGYSIVTATGTIVSTPKSERKKSKWVEFLQSEGPLVRKENPSLSQPDVFKVVAKRWQSAKEQAQLAVSAAPERVAEAARLEESLEALRL</sequence>
<feature type="compositionally biased region" description="Acidic residues" evidence="1">
    <location>
        <begin position="1"/>
        <end position="11"/>
    </location>
</feature>
<dbReference type="SMART" id="SM00731">
    <property type="entry name" value="SprT"/>
    <property type="match status" value="1"/>
</dbReference>
<name>A0A9P6VTM3_RHOMI</name>
<dbReference type="Proteomes" id="UP000777482">
    <property type="component" value="Unassembled WGS sequence"/>
</dbReference>
<feature type="compositionally biased region" description="Acidic residues" evidence="1">
    <location>
        <begin position="132"/>
        <end position="144"/>
    </location>
</feature>
<dbReference type="InterPro" id="IPR006640">
    <property type="entry name" value="SprT-like_domain"/>
</dbReference>
<dbReference type="InterPro" id="IPR036910">
    <property type="entry name" value="HMG_box_dom_sf"/>
</dbReference>
<feature type="compositionally biased region" description="Polar residues" evidence="1">
    <location>
        <begin position="161"/>
        <end position="170"/>
    </location>
</feature>
<dbReference type="PANTHER" id="PTHR23099">
    <property type="entry name" value="TRANSCRIPTIONAL REGULATOR"/>
    <property type="match status" value="1"/>
</dbReference>
<dbReference type="GO" id="GO:0005634">
    <property type="term" value="C:nucleus"/>
    <property type="evidence" value="ECO:0007669"/>
    <property type="project" value="TreeGrafter"/>
</dbReference>
<dbReference type="PANTHER" id="PTHR23099:SF0">
    <property type="entry name" value="GERM CELL NUCLEAR ACIDIC PROTEIN"/>
    <property type="match status" value="1"/>
</dbReference>
<evidence type="ECO:0000313" key="4">
    <source>
        <dbReference type="Proteomes" id="UP000777482"/>
    </source>
</evidence>
<feature type="compositionally biased region" description="Basic and acidic residues" evidence="1">
    <location>
        <begin position="145"/>
        <end position="156"/>
    </location>
</feature>
<feature type="region of interest" description="Disordered" evidence="1">
    <location>
        <begin position="1"/>
        <end position="530"/>
    </location>
</feature>
<feature type="compositionally biased region" description="Basic and acidic residues" evidence="1">
    <location>
        <begin position="365"/>
        <end position="378"/>
    </location>
</feature>